<dbReference type="InterPro" id="IPR057207">
    <property type="entry name" value="FBXL15_LRR"/>
</dbReference>
<feature type="region of interest" description="Disordered" evidence="1">
    <location>
        <begin position="125"/>
        <end position="145"/>
    </location>
</feature>
<comment type="caution">
    <text evidence="3">The sequence shown here is derived from an EMBL/GenBank/DDBJ whole genome shotgun (WGS) entry which is preliminary data.</text>
</comment>
<dbReference type="Proteomes" id="UP000031575">
    <property type="component" value="Unassembled WGS sequence"/>
</dbReference>
<name>A0A0C2IUZ3_9PEZI</name>
<dbReference type="PANTHER" id="PTHR13318">
    <property type="entry name" value="PARTNER OF PAIRED, ISOFORM B-RELATED"/>
    <property type="match status" value="1"/>
</dbReference>
<dbReference type="SUPFAM" id="SSF52047">
    <property type="entry name" value="RNI-like"/>
    <property type="match status" value="1"/>
</dbReference>
<evidence type="ECO:0000259" key="2">
    <source>
        <dbReference type="PROSITE" id="PS50181"/>
    </source>
</evidence>
<dbReference type="InterPro" id="IPR006553">
    <property type="entry name" value="Leu-rich_rpt_Cys-con_subtyp"/>
</dbReference>
<dbReference type="SMART" id="SM00256">
    <property type="entry name" value="FBOX"/>
    <property type="match status" value="1"/>
</dbReference>
<evidence type="ECO:0000313" key="4">
    <source>
        <dbReference type="Proteomes" id="UP000031575"/>
    </source>
</evidence>
<feature type="compositionally biased region" description="Gly residues" evidence="1">
    <location>
        <begin position="717"/>
        <end position="733"/>
    </location>
</feature>
<feature type="region of interest" description="Disordered" evidence="1">
    <location>
        <begin position="690"/>
        <end position="733"/>
    </location>
</feature>
<dbReference type="InterPro" id="IPR001810">
    <property type="entry name" value="F-box_dom"/>
</dbReference>
<organism evidence="3 4">
    <name type="scientific">Sporothrix brasiliensis 5110</name>
    <dbReference type="NCBI Taxonomy" id="1398154"/>
    <lineage>
        <taxon>Eukaryota</taxon>
        <taxon>Fungi</taxon>
        <taxon>Dikarya</taxon>
        <taxon>Ascomycota</taxon>
        <taxon>Pezizomycotina</taxon>
        <taxon>Sordariomycetes</taxon>
        <taxon>Sordariomycetidae</taxon>
        <taxon>Ophiostomatales</taxon>
        <taxon>Ophiostomataceae</taxon>
        <taxon>Sporothrix</taxon>
    </lineage>
</organism>
<protein>
    <submittedName>
        <fullName evidence="3">F-box and leucine-rich repeat protein 2/20</fullName>
    </submittedName>
</protein>
<reference evidence="3 4" key="1">
    <citation type="journal article" date="2014" name="BMC Genomics">
        <title>Comparative genomics of the major fungal agents of human and animal Sporotrichosis: Sporothrix schenckii and Sporothrix brasiliensis.</title>
        <authorList>
            <person name="Teixeira M.M."/>
            <person name="de Almeida L.G."/>
            <person name="Kubitschek-Barreira P."/>
            <person name="Alves F.L."/>
            <person name="Kioshima E.S."/>
            <person name="Abadio A.K."/>
            <person name="Fernandes L."/>
            <person name="Derengowski L.S."/>
            <person name="Ferreira K.S."/>
            <person name="Souza R.C."/>
            <person name="Ruiz J.C."/>
            <person name="de Andrade N.C."/>
            <person name="Paes H.C."/>
            <person name="Nicola A.M."/>
            <person name="Albuquerque P."/>
            <person name="Gerber A.L."/>
            <person name="Martins V.P."/>
            <person name="Peconick L.D."/>
            <person name="Neto A.V."/>
            <person name="Chaucanez C.B."/>
            <person name="Silva P.A."/>
            <person name="Cunha O.L."/>
            <person name="de Oliveira F.F."/>
            <person name="dos Santos T.C."/>
            <person name="Barros A.L."/>
            <person name="Soares M.A."/>
            <person name="de Oliveira L.M."/>
            <person name="Marini M.M."/>
            <person name="Villalobos-Duno H."/>
            <person name="Cunha M.M."/>
            <person name="de Hoog S."/>
            <person name="da Silveira J.F."/>
            <person name="Henrissat B."/>
            <person name="Nino-Vega G.A."/>
            <person name="Cisalpino P.S."/>
            <person name="Mora-Montes H.M."/>
            <person name="Almeida S.R."/>
            <person name="Stajich J.E."/>
            <person name="Lopes-Bezerra L.M."/>
            <person name="Vasconcelos A.T."/>
            <person name="Felipe M.S."/>
        </authorList>
    </citation>
    <scope>NUCLEOTIDE SEQUENCE [LARGE SCALE GENOMIC DNA]</scope>
    <source>
        <strain evidence="3 4">5110</strain>
    </source>
</reference>
<sequence>MADVTPPTAIGLVADGDLSPDFQQPETIIEEQHHNHSQPIAAPMEDVPPKSRNRRRLFRGLSRMSSSSSLAQTGRARSASAPYASTGASLSCIALSSTSSPFAPSSSVNNSTLAFPPLSSTTTIGSNNGAVSSTPSPPSTATLPFPPFPHAQSSSAVRKVDLSLGSTYGTPGTVPMPHDMVRAASLPLFSPRPKKTLYQLWNNLPREIKLHILQLLRPKEIIRVSRVNKQFNKLCYDGQLWTTFDASEFYQDIPVECLSKIITAAGPFVKDLNLRGCVQIDKFQDALLMASACANLVNATLEGCLIDFKNLNNLLKRNDRLAHINLAGLSSVRNDTCTTLAQYCNQIEVLNLSWCKHLRAPGIQTVLKGCPKLRDLRVGEILGFDQISVAKTFFETNRLERLVMSGCTDLTDEALGVMVHGVDPEIDLLTDRPIVPPRRLRHLDLSRCQRLTDRGVAALGHCVPDLEGLSLGACSALTDAALQPIFESTTKLAYLDLEDLVELTNSLFSTYLAKSKCVDTLTHMSISYCEDIGDAGMIPVLRACTKLRSVEMDNTRISDLTLAEAAGMVRTRAVRTRVKKHRPSIGLSLTVYDCPNVTRTGVREILSRNAEVLSPHKAAQNGVTITTSTPSETVGVPVYTFPTEIIALKCFYGWQMTVDEHNKRVLKGDFAAAHRLERKWSDFIQANEEAGVGGRGSRRRRRRAREAQQAHVDEETAGGGDVEAGTGAAGMGIGRRRARTTACAIM</sequence>
<dbReference type="RefSeq" id="XP_040618630.1">
    <property type="nucleotide sequence ID" value="XM_040758605.1"/>
</dbReference>
<feature type="domain" description="F-box" evidence="2">
    <location>
        <begin position="198"/>
        <end position="244"/>
    </location>
</feature>
<accession>A0A0C2IUZ3</accession>
<dbReference type="PROSITE" id="PS50181">
    <property type="entry name" value="FBOX"/>
    <property type="match status" value="1"/>
</dbReference>
<feature type="compositionally biased region" description="Low complexity" evidence="1">
    <location>
        <begin position="60"/>
        <end position="70"/>
    </location>
</feature>
<keyword evidence="4" id="KW-1185">Reference proteome</keyword>
<gene>
    <name evidence="3" type="ORF">SPBR_00286</name>
</gene>
<evidence type="ECO:0000256" key="1">
    <source>
        <dbReference type="SAM" id="MobiDB-lite"/>
    </source>
</evidence>
<dbReference type="EMBL" id="AWTV01000008">
    <property type="protein sequence ID" value="KIH90620.1"/>
    <property type="molecule type" value="Genomic_DNA"/>
</dbReference>
<dbReference type="AlphaFoldDB" id="A0A0C2IUZ3"/>
<proteinExistence type="predicted"/>
<dbReference type="SUPFAM" id="SSF81383">
    <property type="entry name" value="F-box domain"/>
    <property type="match status" value="1"/>
</dbReference>
<dbReference type="GO" id="GO:0019005">
    <property type="term" value="C:SCF ubiquitin ligase complex"/>
    <property type="evidence" value="ECO:0007669"/>
    <property type="project" value="TreeGrafter"/>
</dbReference>
<feature type="region of interest" description="Disordered" evidence="1">
    <location>
        <begin position="1"/>
        <end position="21"/>
    </location>
</feature>
<dbReference type="Pfam" id="PF25372">
    <property type="entry name" value="DUF7885"/>
    <property type="match status" value="1"/>
</dbReference>
<dbReference type="SMART" id="SM00367">
    <property type="entry name" value="LRR_CC"/>
    <property type="match status" value="7"/>
</dbReference>
<dbReference type="HOGENOM" id="CLU_025082_0_0_1"/>
<dbReference type="VEuPathDB" id="FungiDB:SPBR_00286"/>
<dbReference type="InterPro" id="IPR032675">
    <property type="entry name" value="LRR_dom_sf"/>
</dbReference>
<feature type="region of interest" description="Disordered" evidence="1">
    <location>
        <begin position="60"/>
        <end position="82"/>
    </location>
</feature>
<dbReference type="Gene3D" id="3.80.10.10">
    <property type="entry name" value="Ribonuclease Inhibitor"/>
    <property type="match status" value="2"/>
</dbReference>
<feature type="compositionally biased region" description="Basic and acidic residues" evidence="1">
    <location>
        <begin position="705"/>
        <end position="714"/>
    </location>
</feature>
<dbReference type="GO" id="GO:0031146">
    <property type="term" value="P:SCF-dependent proteasomal ubiquitin-dependent protein catabolic process"/>
    <property type="evidence" value="ECO:0007669"/>
    <property type="project" value="TreeGrafter"/>
</dbReference>
<dbReference type="GeneID" id="63673526"/>
<dbReference type="InterPro" id="IPR036047">
    <property type="entry name" value="F-box-like_dom_sf"/>
</dbReference>
<dbReference type="Pfam" id="PF12937">
    <property type="entry name" value="F-box-like"/>
    <property type="match status" value="1"/>
</dbReference>
<evidence type="ECO:0000313" key="3">
    <source>
        <dbReference type="EMBL" id="KIH90620.1"/>
    </source>
</evidence>
<dbReference type="OrthoDB" id="550575at2759"/>